<dbReference type="Proteomes" id="UP000478183">
    <property type="component" value="Unassembled WGS sequence"/>
</dbReference>
<keyword evidence="2 3" id="KW-0501">Molybdenum cofactor biosynthesis</keyword>
<keyword evidence="1 3" id="KW-0963">Cytoplasm</keyword>
<organism evidence="5 6">
    <name type="scientific">Paracoccus aestuariivivens</name>
    <dbReference type="NCBI Taxonomy" id="1820333"/>
    <lineage>
        <taxon>Bacteria</taxon>
        <taxon>Pseudomonadati</taxon>
        <taxon>Pseudomonadota</taxon>
        <taxon>Alphaproteobacteria</taxon>
        <taxon>Rhodobacterales</taxon>
        <taxon>Paracoccaceae</taxon>
        <taxon>Paracoccus</taxon>
    </lineage>
</organism>
<feature type="active site" description="Cysteine persulfide intermediate" evidence="3">
    <location>
        <position position="111"/>
    </location>
</feature>
<dbReference type="AlphaFoldDB" id="A0A6L6JAR7"/>
<protein>
    <recommendedName>
        <fullName evidence="3">Sulfur carrier protein FdhD</fullName>
    </recommendedName>
</protein>
<dbReference type="GO" id="GO:0097163">
    <property type="term" value="F:sulfur carrier activity"/>
    <property type="evidence" value="ECO:0007669"/>
    <property type="project" value="UniProtKB-UniRule"/>
</dbReference>
<evidence type="ECO:0000256" key="2">
    <source>
        <dbReference type="ARBA" id="ARBA00023150"/>
    </source>
</evidence>
<evidence type="ECO:0000256" key="4">
    <source>
        <dbReference type="SAM" id="MobiDB-lite"/>
    </source>
</evidence>
<keyword evidence="5" id="KW-0808">Transferase</keyword>
<dbReference type="Gene3D" id="3.10.20.10">
    <property type="match status" value="1"/>
</dbReference>
<dbReference type="SUPFAM" id="SSF53927">
    <property type="entry name" value="Cytidine deaminase-like"/>
    <property type="match status" value="1"/>
</dbReference>
<sequence>MKDQATGPLRWDGGWHHAAPPPTPQECPVAVVIDGMSQAVLMATPADLMDFAIGFALTEGLIASPADVTDFEDAAVEAGGFPAREARLWLRPGLAAGLAERRRNMLGPVGCGLCGVDSIAAALPKVRTVASDWAMTPAQVIAAMQALGQGQILRRDTPAIHGAGFWDGSSAIVREDVGRHNALDKLAGALARAGRSGGQGAIVMSSRLSVDLVQKAARIGAPVLIGASAPTDLALAWAERAGITLIARARGDAFDLYTHPRRIAATRDHDDQ</sequence>
<dbReference type="HAMAP" id="MF_00187">
    <property type="entry name" value="FdhD"/>
    <property type="match status" value="1"/>
</dbReference>
<dbReference type="PANTHER" id="PTHR30592:SF1">
    <property type="entry name" value="SULFUR CARRIER PROTEIN FDHD"/>
    <property type="match status" value="1"/>
</dbReference>
<proteinExistence type="inferred from homology"/>
<comment type="similarity">
    <text evidence="3">Belongs to the FdhD family.</text>
</comment>
<dbReference type="OrthoDB" id="3197277at2"/>
<dbReference type="PIRSF" id="PIRSF015626">
    <property type="entry name" value="FdhD"/>
    <property type="match status" value="1"/>
</dbReference>
<dbReference type="InterPro" id="IPR003786">
    <property type="entry name" value="FdhD"/>
</dbReference>
<keyword evidence="6" id="KW-1185">Reference proteome</keyword>
<comment type="function">
    <text evidence="3">Required for formate dehydrogenase (FDH) activity. Acts as a sulfur carrier protein that transfers sulfur from IscS to the molybdenum cofactor prior to its insertion into FDH.</text>
</comment>
<comment type="caution">
    <text evidence="3">Lacks conserved residue(s) required for the propagation of feature annotation.</text>
</comment>
<dbReference type="Pfam" id="PF02634">
    <property type="entry name" value="FdhD-NarQ"/>
    <property type="match status" value="1"/>
</dbReference>
<dbReference type="PANTHER" id="PTHR30592">
    <property type="entry name" value="FORMATE DEHYDROGENASE"/>
    <property type="match status" value="1"/>
</dbReference>
<evidence type="ECO:0000313" key="6">
    <source>
        <dbReference type="Proteomes" id="UP000478183"/>
    </source>
</evidence>
<dbReference type="GO" id="GO:0005737">
    <property type="term" value="C:cytoplasm"/>
    <property type="evidence" value="ECO:0007669"/>
    <property type="project" value="UniProtKB-SubCell"/>
</dbReference>
<dbReference type="RefSeq" id="WP_155094631.1">
    <property type="nucleotide sequence ID" value="NZ_WMIE01000002.1"/>
</dbReference>
<gene>
    <name evidence="3 5" type="primary">fdhD</name>
    <name evidence="5" type="ORF">GL286_05850</name>
</gene>
<comment type="subcellular location">
    <subcellularLocation>
        <location evidence="3">Cytoplasm</location>
    </subcellularLocation>
</comment>
<dbReference type="GO" id="GO:0016783">
    <property type="term" value="F:sulfurtransferase activity"/>
    <property type="evidence" value="ECO:0007669"/>
    <property type="project" value="InterPro"/>
</dbReference>
<name>A0A6L6JAR7_9RHOB</name>
<dbReference type="InterPro" id="IPR016193">
    <property type="entry name" value="Cytidine_deaminase-like"/>
</dbReference>
<evidence type="ECO:0000313" key="5">
    <source>
        <dbReference type="EMBL" id="MTH77244.1"/>
    </source>
</evidence>
<evidence type="ECO:0000256" key="1">
    <source>
        <dbReference type="ARBA" id="ARBA00022490"/>
    </source>
</evidence>
<dbReference type="GO" id="GO:0006777">
    <property type="term" value="P:Mo-molybdopterin cofactor biosynthetic process"/>
    <property type="evidence" value="ECO:0007669"/>
    <property type="project" value="UniProtKB-UniRule"/>
</dbReference>
<dbReference type="Gene3D" id="3.40.140.10">
    <property type="entry name" value="Cytidine Deaminase, domain 2"/>
    <property type="match status" value="1"/>
</dbReference>
<comment type="caution">
    <text evidence="5">The sequence shown here is derived from an EMBL/GenBank/DDBJ whole genome shotgun (WGS) entry which is preliminary data.</text>
</comment>
<feature type="region of interest" description="Disordered" evidence="4">
    <location>
        <begin position="1"/>
        <end position="22"/>
    </location>
</feature>
<dbReference type="EMBL" id="WMIE01000002">
    <property type="protein sequence ID" value="MTH77244.1"/>
    <property type="molecule type" value="Genomic_DNA"/>
</dbReference>
<dbReference type="NCBIfam" id="TIGR00129">
    <property type="entry name" value="fdhD_narQ"/>
    <property type="match status" value="1"/>
</dbReference>
<accession>A0A6L6JAR7</accession>
<evidence type="ECO:0000256" key="3">
    <source>
        <dbReference type="HAMAP-Rule" id="MF_00187"/>
    </source>
</evidence>
<reference evidence="5 6" key="1">
    <citation type="submission" date="2019-11" db="EMBL/GenBank/DDBJ databases">
        <authorList>
            <person name="Dong K."/>
        </authorList>
    </citation>
    <scope>NUCLEOTIDE SEQUENCE [LARGE SCALE GENOMIC DNA]</scope>
    <source>
        <strain evidence="5 6">NBRC 111993</strain>
    </source>
</reference>